<dbReference type="SUPFAM" id="SSF51556">
    <property type="entry name" value="Metallo-dependent hydrolases"/>
    <property type="match status" value="1"/>
</dbReference>
<dbReference type="EMBL" id="BAAAZO010000011">
    <property type="protein sequence ID" value="GAA3632228.1"/>
    <property type="molecule type" value="Genomic_DNA"/>
</dbReference>
<reference evidence="2" key="1">
    <citation type="journal article" date="2019" name="Int. J. Syst. Evol. Microbiol.">
        <title>The Global Catalogue of Microorganisms (GCM) 10K type strain sequencing project: providing services to taxonomists for standard genome sequencing and annotation.</title>
        <authorList>
            <consortium name="The Broad Institute Genomics Platform"/>
            <consortium name="The Broad Institute Genome Sequencing Center for Infectious Disease"/>
            <person name="Wu L."/>
            <person name="Ma J."/>
        </authorList>
    </citation>
    <scope>NUCLEOTIDE SEQUENCE [LARGE SCALE GENOMIC DNA]</scope>
    <source>
        <strain evidence="2">JCM 16902</strain>
    </source>
</reference>
<protein>
    <recommendedName>
        <fullName evidence="3">Amidohydrolase</fullName>
    </recommendedName>
</protein>
<proteinExistence type="predicted"/>
<accession>A0ABP7AH98</accession>
<dbReference type="Proteomes" id="UP001501074">
    <property type="component" value="Unassembled WGS sequence"/>
</dbReference>
<dbReference type="Gene3D" id="3.20.20.140">
    <property type="entry name" value="Metal-dependent hydrolases"/>
    <property type="match status" value="1"/>
</dbReference>
<evidence type="ECO:0000313" key="2">
    <source>
        <dbReference type="Proteomes" id="UP001501074"/>
    </source>
</evidence>
<dbReference type="InterPro" id="IPR032466">
    <property type="entry name" value="Metal_Hydrolase"/>
</dbReference>
<evidence type="ECO:0008006" key="3">
    <source>
        <dbReference type="Google" id="ProtNLM"/>
    </source>
</evidence>
<comment type="caution">
    <text evidence="1">The sequence shown here is derived from an EMBL/GenBank/DDBJ whole genome shotgun (WGS) entry which is preliminary data.</text>
</comment>
<evidence type="ECO:0000313" key="1">
    <source>
        <dbReference type="EMBL" id="GAA3632228.1"/>
    </source>
</evidence>
<keyword evidence="2" id="KW-1185">Reference proteome</keyword>
<dbReference type="RefSeq" id="WP_231483978.1">
    <property type="nucleotide sequence ID" value="NZ_BAAAZO010000011.1"/>
</dbReference>
<gene>
    <name evidence="1" type="ORF">GCM10022223_57970</name>
</gene>
<name>A0ABP7AH98_9ACTN</name>
<sequence length="301" mass="32272">MSSRSGESCDVHQHLWPSTLISALRARREPPFLRGWTLHLPGEPPYEVNPADHDVAARLGLQGDVRALVSLSSPLGLEDLPASEAQPLLDTWHEGARELPSGFGAWAAVGRHEPDRSGLAELLHGDFVGLQVPAPWLATPRALDALAPVLRVCEEAGKPVLVHPGAVAQVPVEELPGWWPAVVDYTAQLSAAWWSWHHVGRGLLPKLRIGFVAGAGLAPLQHERLNARGGRMGRLDPGVFVETSSYGPQAVDALVRVLGIDAIVRGSDRPYAQPVPLGFGSAADHAIDVSNPQRFLIGGRP</sequence>
<organism evidence="1 2">
    <name type="scientific">Kineosporia mesophila</name>
    <dbReference type="NCBI Taxonomy" id="566012"/>
    <lineage>
        <taxon>Bacteria</taxon>
        <taxon>Bacillati</taxon>
        <taxon>Actinomycetota</taxon>
        <taxon>Actinomycetes</taxon>
        <taxon>Kineosporiales</taxon>
        <taxon>Kineosporiaceae</taxon>
        <taxon>Kineosporia</taxon>
    </lineage>
</organism>